<dbReference type="PROSITE" id="PS50106">
    <property type="entry name" value="PDZ"/>
    <property type="match status" value="2"/>
</dbReference>
<feature type="binding site" evidence="15">
    <location>
        <position position="141"/>
    </location>
    <ligand>
        <name>substrate</name>
    </ligand>
</feature>
<evidence type="ECO:0000259" key="17">
    <source>
        <dbReference type="PROSITE" id="PS50106"/>
    </source>
</evidence>
<evidence type="ECO:0000256" key="11">
    <source>
        <dbReference type="ARBA" id="ARBA00022825"/>
    </source>
</evidence>
<dbReference type="Pfam" id="PF13365">
    <property type="entry name" value="Trypsin_2"/>
    <property type="match status" value="1"/>
</dbReference>
<dbReference type="AlphaFoldDB" id="A0A212IZP5"/>
<evidence type="ECO:0000313" key="18">
    <source>
        <dbReference type="EMBL" id="SBV92660.1"/>
    </source>
</evidence>
<gene>
    <name evidence="18" type="ORF">KL86DPRO_10399</name>
</gene>
<dbReference type="EMBL" id="FLUQ01000001">
    <property type="protein sequence ID" value="SBV92660.1"/>
    <property type="molecule type" value="Genomic_DNA"/>
</dbReference>
<evidence type="ECO:0000256" key="3">
    <source>
        <dbReference type="ARBA" id="ARBA00010541"/>
    </source>
</evidence>
<keyword evidence="11" id="KW-0720">Serine protease</keyword>
<organism evidence="18">
    <name type="scientific">uncultured delta proteobacterium</name>
    <dbReference type="NCBI Taxonomy" id="34034"/>
    <lineage>
        <taxon>Bacteria</taxon>
        <taxon>Deltaproteobacteria</taxon>
        <taxon>environmental samples</taxon>
    </lineage>
</organism>
<dbReference type="SUPFAM" id="SSF50156">
    <property type="entry name" value="PDZ domain-like"/>
    <property type="match status" value="2"/>
</dbReference>
<dbReference type="InterPro" id="IPR036034">
    <property type="entry name" value="PDZ_sf"/>
</dbReference>
<reference evidence="18" key="1">
    <citation type="submission" date="2016-04" db="EMBL/GenBank/DDBJ databases">
        <authorList>
            <person name="Evans L.H."/>
            <person name="Alamgir A."/>
            <person name="Owens N."/>
            <person name="Weber N.D."/>
            <person name="Virtaneva K."/>
            <person name="Barbian K."/>
            <person name="Babar A."/>
            <person name="Rosenke K."/>
        </authorList>
    </citation>
    <scope>NUCLEOTIDE SEQUENCE</scope>
    <source>
        <strain evidence="18">86</strain>
    </source>
</reference>
<comment type="similarity">
    <text evidence="3">Belongs to the peptidase S1C family.</text>
</comment>
<evidence type="ECO:0000256" key="2">
    <source>
        <dbReference type="ARBA" id="ARBA00004418"/>
    </source>
</evidence>
<keyword evidence="9" id="KW-0574">Periplasm</keyword>
<proteinExistence type="inferred from homology"/>
<keyword evidence="7 16" id="KW-0732">Signal</keyword>
<sequence length="473" mass="49858">MVRKSILLSAFIVLFSVISAQAGLPDFTKLVKSAGPAVVNINTEKIVETRGRGAFPFPTPFEEFFKDMPGIPDDFFNQPQQPRQRKQKSLGSGFVISSDGYVVTNHHVVDGADSIAVSFGDAGDKEKTYKATLIGSDKLTDLAILKIDATGLPFLKFGDSDALEVGEWVMAIGNPFGLDHTVTAGIISAKGRSIRANPFDSFLQTDASINPGNSGGPLLNMEGEVVGINAAIIANGQGIGFAIPSNMAKEIIGTLRTDKKISRGWIGVTIQTLDENGAKALGLPSSKGALIGDVLAGHPAAEAGMKPGDVILSVNGETVENSSDLSRKVAAIKPGDKAKIVVWRNGAEKDLTVKIAEREAEAAKSKSGGDATENAITESLGMTVRSLSKEDAARMRLENTEGVVVTRVENGKNAAEAGIRVGDVIIAANGEPVSDVDALSKVINDQGKKRGAVMFYIIRQGQKLFKTVEIAGK</sequence>
<evidence type="ECO:0000256" key="15">
    <source>
        <dbReference type="PIRSR" id="PIRSR611782-2"/>
    </source>
</evidence>
<dbReference type="PANTHER" id="PTHR22939:SF130">
    <property type="entry name" value="PERIPLASMIC SERINE ENDOPROTEASE DEGP-LIKE-RELATED"/>
    <property type="match status" value="1"/>
</dbReference>
<evidence type="ECO:0000256" key="6">
    <source>
        <dbReference type="ARBA" id="ARBA00022670"/>
    </source>
</evidence>
<dbReference type="NCBIfam" id="TIGR02037">
    <property type="entry name" value="degP_htrA_DO"/>
    <property type="match status" value="1"/>
</dbReference>
<dbReference type="Gene3D" id="2.40.10.120">
    <property type="match status" value="1"/>
</dbReference>
<dbReference type="EC" id="3.4.21.107" evidence="4"/>
<name>A0A212IZP5_9DELT</name>
<feature type="domain" description="PDZ" evidence="17">
    <location>
        <begin position="255"/>
        <end position="346"/>
    </location>
</feature>
<dbReference type="Pfam" id="PF13180">
    <property type="entry name" value="PDZ_2"/>
    <property type="match status" value="1"/>
</dbReference>
<evidence type="ECO:0000256" key="10">
    <source>
        <dbReference type="ARBA" id="ARBA00022801"/>
    </source>
</evidence>
<evidence type="ECO:0000256" key="8">
    <source>
        <dbReference type="ARBA" id="ARBA00022737"/>
    </source>
</evidence>
<evidence type="ECO:0000256" key="16">
    <source>
        <dbReference type="SAM" id="SignalP"/>
    </source>
</evidence>
<dbReference type="GO" id="GO:0004252">
    <property type="term" value="F:serine-type endopeptidase activity"/>
    <property type="evidence" value="ECO:0007669"/>
    <property type="project" value="InterPro"/>
</dbReference>
<evidence type="ECO:0000256" key="12">
    <source>
        <dbReference type="ARBA" id="ARBA00023016"/>
    </source>
</evidence>
<evidence type="ECO:0000256" key="9">
    <source>
        <dbReference type="ARBA" id="ARBA00022764"/>
    </source>
</evidence>
<feature type="domain" description="PDZ" evidence="17">
    <location>
        <begin position="359"/>
        <end position="436"/>
    </location>
</feature>
<dbReference type="CDD" id="cd10839">
    <property type="entry name" value="cpPDZ1_DegP-like"/>
    <property type="match status" value="1"/>
</dbReference>
<dbReference type="GO" id="GO:0006508">
    <property type="term" value="P:proteolysis"/>
    <property type="evidence" value="ECO:0007669"/>
    <property type="project" value="UniProtKB-KW"/>
</dbReference>
<evidence type="ECO:0000256" key="14">
    <source>
        <dbReference type="PIRSR" id="PIRSR611782-1"/>
    </source>
</evidence>
<accession>A0A212IZP5</accession>
<dbReference type="InterPro" id="IPR011782">
    <property type="entry name" value="Pept_S1C_Do"/>
</dbReference>
<evidence type="ECO:0000256" key="5">
    <source>
        <dbReference type="ARBA" id="ARBA00013958"/>
    </source>
</evidence>
<evidence type="ECO:0000256" key="1">
    <source>
        <dbReference type="ARBA" id="ARBA00001772"/>
    </source>
</evidence>
<evidence type="ECO:0000256" key="4">
    <source>
        <dbReference type="ARBA" id="ARBA00013035"/>
    </source>
</evidence>
<evidence type="ECO:0000256" key="13">
    <source>
        <dbReference type="ARBA" id="ARBA00032850"/>
    </source>
</evidence>
<feature type="active site" description="Charge relay system" evidence="14">
    <location>
        <position position="141"/>
    </location>
</feature>
<feature type="binding site" evidence="15">
    <location>
        <begin position="212"/>
        <end position="214"/>
    </location>
    <ligand>
        <name>substrate</name>
    </ligand>
</feature>
<keyword evidence="12" id="KW-0346">Stress response</keyword>
<evidence type="ECO:0000256" key="7">
    <source>
        <dbReference type="ARBA" id="ARBA00022729"/>
    </source>
</evidence>
<protein>
    <recommendedName>
        <fullName evidence="5">Probable periplasmic serine endoprotease DegP-like</fullName>
        <ecNumber evidence="4">3.4.21.107</ecNumber>
    </recommendedName>
    <alternativeName>
        <fullName evidence="13">Protease Do</fullName>
    </alternativeName>
</protein>
<dbReference type="InterPro" id="IPR001940">
    <property type="entry name" value="Peptidase_S1C"/>
</dbReference>
<comment type="subcellular location">
    <subcellularLocation>
        <location evidence="2">Periplasm</location>
    </subcellularLocation>
</comment>
<feature type="active site" description="Charge relay system" evidence="14">
    <location>
        <position position="107"/>
    </location>
</feature>
<dbReference type="CDD" id="cd06779">
    <property type="entry name" value="cpPDZ_Deg_HtrA-like"/>
    <property type="match status" value="1"/>
</dbReference>
<feature type="signal peptide" evidence="16">
    <location>
        <begin position="1"/>
        <end position="22"/>
    </location>
</feature>
<dbReference type="PRINTS" id="PR00834">
    <property type="entry name" value="PROTEASES2C"/>
</dbReference>
<feature type="chain" id="PRO_5039331548" description="Probable periplasmic serine endoprotease DegP-like" evidence="16">
    <location>
        <begin position="23"/>
        <end position="473"/>
    </location>
</feature>
<dbReference type="SUPFAM" id="SSF50494">
    <property type="entry name" value="Trypsin-like serine proteases"/>
    <property type="match status" value="1"/>
</dbReference>
<feature type="active site" description="Charge relay system" evidence="14">
    <location>
        <position position="214"/>
    </location>
</feature>
<keyword evidence="10 18" id="KW-0378">Hydrolase</keyword>
<dbReference type="SMART" id="SM00228">
    <property type="entry name" value="PDZ"/>
    <property type="match status" value="2"/>
</dbReference>
<comment type="catalytic activity">
    <reaction evidence="1">
        <text>Acts on substrates that are at least partially unfolded. The cleavage site P1 residue is normally between a pair of hydrophobic residues, such as Val-|-Val.</text>
        <dbReference type="EC" id="3.4.21.107"/>
    </reaction>
</comment>
<dbReference type="Pfam" id="PF00595">
    <property type="entry name" value="PDZ"/>
    <property type="match status" value="1"/>
</dbReference>
<dbReference type="PANTHER" id="PTHR22939">
    <property type="entry name" value="SERINE PROTEASE FAMILY S1C HTRA-RELATED"/>
    <property type="match status" value="1"/>
</dbReference>
<dbReference type="InterPro" id="IPR009003">
    <property type="entry name" value="Peptidase_S1_PA"/>
</dbReference>
<keyword evidence="6 18" id="KW-0645">Protease</keyword>
<keyword evidence="8" id="KW-0677">Repeat</keyword>
<feature type="binding site" evidence="15">
    <location>
        <position position="44"/>
    </location>
    <ligand>
        <name>substrate</name>
    </ligand>
</feature>
<dbReference type="InterPro" id="IPR001478">
    <property type="entry name" value="PDZ"/>
</dbReference>
<dbReference type="Gene3D" id="2.30.42.10">
    <property type="match status" value="2"/>
</dbReference>
<feature type="binding site" evidence="15">
    <location>
        <position position="107"/>
    </location>
    <ligand>
        <name>substrate</name>
    </ligand>
</feature>